<evidence type="ECO:0000313" key="1">
    <source>
        <dbReference type="EMBL" id="KAK9162727.1"/>
    </source>
</evidence>
<comment type="caution">
    <text evidence="1">The sequence shown here is derived from an EMBL/GenBank/DDBJ whole genome shotgun (WGS) entry which is preliminary data.</text>
</comment>
<accession>A0AAP0Q002</accession>
<proteinExistence type="predicted"/>
<keyword evidence="2" id="KW-1185">Reference proteome</keyword>
<sequence length="148" mass="16483">MRDICFQLGITRKMDHLVHLVGPLPNRIHFLVDHTATSIDPHRGYGTILITNAESSSSGIEFISRAKGRMKEIIVTRRPWKELVDLSAFGKPNNSTDAMFVVASGIDDCVLDCFRWSDSSVLKTQGKGSIGEGKAYLFDRMGREKVSL</sequence>
<name>A0AAP0Q002_9MAGN</name>
<dbReference type="EMBL" id="JBBNAF010000002">
    <property type="protein sequence ID" value="KAK9162727.1"/>
    <property type="molecule type" value="Genomic_DNA"/>
</dbReference>
<organism evidence="1 2">
    <name type="scientific">Stephania yunnanensis</name>
    <dbReference type="NCBI Taxonomy" id="152371"/>
    <lineage>
        <taxon>Eukaryota</taxon>
        <taxon>Viridiplantae</taxon>
        <taxon>Streptophyta</taxon>
        <taxon>Embryophyta</taxon>
        <taxon>Tracheophyta</taxon>
        <taxon>Spermatophyta</taxon>
        <taxon>Magnoliopsida</taxon>
        <taxon>Ranunculales</taxon>
        <taxon>Menispermaceae</taxon>
        <taxon>Menispermoideae</taxon>
        <taxon>Cissampelideae</taxon>
        <taxon>Stephania</taxon>
    </lineage>
</organism>
<reference evidence="1 2" key="1">
    <citation type="submission" date="2024-01" db="EMBL/GenBank/DDBJ databases">
        <title>Genome assemblies of Stephania.</title>
        <authorList>
            <person name="Yang L."/>
        </authorList>
    </citation>
    <scope>NUCLEOTIDE SEQUENCE [LARGE SCALE GENOMIC DNA]</scope>
    <source>
        <strain evidence="1">YNDBR</strain>
        <tissue evidence="1">Leaf</tissue>
    </source>
</reference>
<dbReference type="Proteomes" id="UP001420932">
    <property type="component" value="Unassembled WGS sequence"/>
</dbReference>
<evidence type="ECO:0000313" key="2">
    <source>
        <dbReference type="Proteomes" id="UP001420932"/>
    </source>
</evidence>
<dbReference type="AlphaFoldDB" id="A0AAP0Q002"/>
<protein>
    <submittedName>
        <fullName evidence="1">Uncharacterized protein</fullName>
    </submittedName>
</protein>
<gene>
    <name evidence="1" type="ORF">Syun_003629</name>
</gene>